<accession>A0ABW5FFB0</accession>
<keyword evidence="2" id="KW-1185">Reference proteome</keyword>
<sequence length="43" mass="4864">MNECAVGIPDDSQQVLNEMVRVVKLGGRVVIHESILKRLWMAK</sequence>
<organism evidence="1 2">
    <name type="scientific">Paenibacillus rhizoplanae</name>
    <dbReference type="NCBI Taxonomy" id="1917181"/>
    <lineage>
        <taxon>Bacteria</taxon>
        <taxon>Bacillati</taxon>
        <taxon>Bacillota</taxon>
        <taxon>Bacilli</taxon>
        <taxon>Bacillales</taxon>
        <taxon>Paenibacillaceae</taxon>
        <taxon>Paenibacillus</taxon>
    </lineage>
</organism>
<comment type="caution">
    <text evidence="1">The sequence shown here is derived from an EMBL/GenBank/DDBJ whole genome shotgun (WGS) entry which is preliminary data.</text>
</comment>
<protein>
    <recommendedName>
        <fullName evidence="3">Methyltransferase type 11 domain-containing protein</fullName>
    </recommendedName>
</protein>
<reference evidence="2" key="1">
    <citation type="journal article" date="2019" name="Int. J. Syst. Evol. Microbiol.">
        <title>The Global Catalogue of Microorganisms (GCM) 10K type strain sequencing project: providing services to taxonomists for standard genome sequencing and annotation.</title>
        <authorList>
            <consortium name="The Broad Institute Genomics Platform"/>
            <consortium name="The Broad Institute Genome Sequencing Center for Infectious Disease"/>
            <person name="Wu L."/>
            <person name="Ma J."/>
        </authorList>
    </citation>
    <scope>NUCLEOTIDE SEQUENCE [LARGE SCALE GENOMIC DNA]</scope>
    <source>
        <strain evidence="2">CCM 8725</strain>
    </source>
</reference>
<evidence type="ECO:0000313" key="2">
    <source>
        <dbReference type="Proteomes" id="UP001597448"/>
    </source>
</evidence>
<gene>
    <name evidence="1" type="ORF">ACFSX3_27300</name>
</gene>
<dbReference type="RefSeq" id="WP_209993048.1">
    <property type="nucleotide sequence ID" value="NZ_JBHUKY010000072.1"/>
</dbReference>
<evidence type="ECO:0000313" key="1">
    <source>
        <dbReference type="EMBL" id="MFD2413581.1"/>
    </source>
</evidence>
<dbReference type="Proteomes" id="UP001597448">
    <property type="component" value="Unassembled WGS sequence"/>
</dbReference>
<name>A0ABW5FFB0_9BACL</name>
<proteinExistence type="predicted"/>
<evidence type="ECO:0008006" key="3">
    <source>
        <dbReference type="Google" id="ProtNLM"/>
    </source>
</evidence>
<dbReference type="EMBL" id="JBHUKY010000072">
    <property type="protein sequence ID" value="MFD2413581.1"/>
    <property type="molecule type" value="Genomic_DNA"/>
</dbReference>